<dbReference type="Pfam" id="PF13432">
    <property type="entry name" value="TPR_16"/>
    <property type="match status" value="6"/>
</dbReference>
<reference evidence="2 3" key="1">
    <citation type="submission" date="2018-12" db="EMBL/GenBank/DDBJ databases">
        <authorList>
            <person name="Yang Y."/>
        </authorList>
    </citation>
    <scope>NUCLEOTIDE SEQUENCE [LARGE SCALE GENOMIC DNA]</scope>
    <source>
        <strain evidence="2 3">L-25-5w-1</strain>
    </source>
</reference>
<dbReference type="GO" id="GO:0097363">
    <property type="term" value="F:protein O-acetylglucosaminyltransferase activity"/>
    <property type="evidence" value="ECO:0007669"/>
    <property type="project" value="TreeGrafter"/>
</dbReference>
<dbReference type="Gene3D" id="1.25.40.10">
    <property type="entry name" value="Tetratricopeptide repeat domain"/>
    <property type="match status" value="7"/>
</dbReference>
<sequence>MTAPAPSAAPLADALARHRAGDLAGAEQGYRAVLATDPDQPDALHLLGVLAHQCGHHGEAARLIGLAVERRDGVAEYHANHGLALHALGQLDAAEAAYRRALARREAYPEAHNSLGSALQERGFLDDAIAHYRRALDLRGDYAEAWLNLGTARHAADDLAGAEDALRHALRLDPGNPLAHTSLGVVLKEAGRLGEAEDAQTEARRLAPDDSETLVNTALLREAQGRADEAEALYRAALRADPTSPLARWNLALRRLSLGDLAEGQALYEARFASRRVQGGRAFAVPEWRGEDPAGLRLLVWREQGLGDELMFGGLLPELAALGGDWTVECDPRLVPLFTRSLPGLRVRAPTADPTDLDRHIAMGSLPGRLRRSLADFPPRAGWLRPDPARVALWADRLAALGPGLRVGIAWTSQKVTGERKRAYTTLADWPPLFAMPGLTLVSLQYDGREEEIARAEAAHGVRLHRWPDADLKQDLETAAALTANLDLVITVASSVGEMAGALGIPSWRFGTAGDWTALGTRVRPWFPSQRLWTPQPGEGLPDLLARMAAELRRLSGPLVIPLPALTAALAEARRHHEGGAWPEAEKAYQRALELDAENAEALEGYGWLGRQAGRPDIADTLLTRAIAAAPTAQRHKRRALARQELGQWAEAAADWQAAAALDPTDSEALGSLGALRLALGDPAGAADASRDALRHAPGHAGLWTNLGLARRAAGQEDDRALRTALALDPAIPEAWNGLATGVLPADAARAARRALSLRSGYPEALSNLGVALLALDRAGEAADALRAALRPRPEDGRTLANLALALEQAGDTDRAGLIWWRALLLDPGSPTGWAGLADLRQRQRRLDGALKGWARALALSPQRADWRYNLGNALHAAGRAVEADAAFRHALATDPSLTLAAFNRGYAALARGDLATGWAGLEARFASGQALPDRRFRIPAWDGGDPAGKTLLVWREQGVGDELMHSACFPDLIARTGRVVIEADARLLPLFARSFPTALVRAATEDPQDADAHIAAGSLPRHLRPRLSDFPARAGWLRADPAAVERWRARFPADALTVGLCWRSRFMNAERAANYTTLDRWGPILTLPGLRLVNLQYDECEAELAEAEARFGVRILRPDLDLLTDLDGAAALTSALDLVISAGTSVAEMAGALGVPVWRVGPGGEWTALGTGVRPWYPTMRLFTPPPNGTLDDALVAAGRALTQAMSTDFTKRERPRS</sequence>
<dbReference type="InterPro" id="IPR011990">
    <property type="entry name" value="TPR-like_helical_dom_sf"/>
</dbReference>
<feature type="repeat" description="TPR" evidence="1">
    <location>
        <begin position="143"/>
        <end position="176"/>
    </location>
</feature>
<evidence type="ECO:0000313" key="3">
    <source>
        <dbReference type="Proteomes" id="UP000277007"/>
    </source>
</evidence>
<evidence type="ECO:0000256" key="1">
    <source>
        <dbReference type="PROSITE-ProRule" id="PRU00339"/>
    </source>
</evidence>
<gene>
    <name evidence="2" type="ORF">EJ903_20610</name>
</gene>
<dbReference type="PANTHER" id="PTHR44366:SF1">
    <property type="entry name" value="UDP-N-ACETYLGLUCOSAMINE--PEPTIDE N-ACETYLGLUCOSAMINYLTRANSFERASE 110 KDA SUBUNIT"/>
    <property type="match status" value="1"/>
</dbReference>
<dbReference type="PROSITE" id="PS50005">
    <property type="entry name" value="TPR"/>
    <property type="match status" value="4"/>
</dbReference>
<dbReference type="Pfam" id="PF13181">
    <property type="entry name" value="TPR_8"/>
    <property type="match status" value="1"/>
</dbReference>
<dbReference type="RefSeq" id="WP_126618972.1">
    <property type="nucleotide sequence ID" value="NZ_JBHUCY010000078.1"/>
</dbReference>
<dbReference type="Proteomes" id="UP000277007">
    <property type="component" value="Unassembled WGS sequence"/>
</dbReference>
<dbReference type="EMBL" id="RXMA01000025">
    <property type="protein sequence ID" value="RTR16401.1"/>
    <property type="molecule type" value="Genomic_DNA"/>
</dbReference>
<keyword evidence="1" id="KW-0802">TPR repeat</keyword>
<dbReference type="PANTHER" id="PTHR44366">
    <property type="entry name" value="UDP-N-ACETYLGLUCOSAMINE--PEPTIDE N-ACETYLGLUCOSAMINYLTRANSFERASE 110 KDA SUBUNIT"/>
    <property type="match status" value="1"/>
</dbReference>
<name>A0A431VCI0_9PROT</name>
<evidence type="ECO:0000313" key="2">
    <source>
        <dbReference type="EMBL" id="RTR16401.1"/>
    </source>
</evidence>
<dbReference type="AlphaFoldDB" id="A0A431VCI0"/>
<dbReference type="InterPro" id="IPR019734">
    <property type="entry name" value="TPR_rpt"/>
</dbReference>
<accession>A0A431VCI0</accession>
<dbReference type="SUPFAM" id="SSF53756">
    <property type="entry name" value="UDP-Glycosyltransferase/glycogen phosphorylase"/>
    <property type="match status" value="2"/>
</dbReference>
<protein>
    <submittedName>
        <fullName evidence="2">Tetratricopeptide repeat protein</fullName>
    </submittedName>
</protein>
<comment type="caution">
    <text evidence="2">The sequence shown here is derived from an EMBL/GenBank/DDBJ whole genome shotgun (WGS) entry which is preliminary data.</text>
</comment>
<dbReference type="SUPFAM" id="SSF48452">
    <property type="entry name" value="TPR-like"/>
    <property type="match status" value="4"/>
</dbReference>
<keyword evidence="3" id="KW-1185">Reference proteome</keyword>
<dbReference type="InterPro" id="IPR037919">
    <property type="entry name" value="OGT"/>
</dbReference>
<dbReference type="SMART" id="SM00028">
    <property type="entry name" value="TPR"/>
    <property type="match status" value="14"/>
</dbReference>
<dbReference type="OrthoDB" id="4961906at2"/>
<feature type="repeat" description="TPR" evidence="1">
    <location>
        <begin position="211"/>
        <end position="244"/>
    </location>
</feature>
<feature type="repeat" description="TPR" evidence="1">
    <location>
        <begin position="109"/>
        <end position="142"/>
    </location>
</feature>
<dbReference type="GO" id="GO:0006493">
    <property type="term" value="P:protein O-linked glycosylation"/>
    <property type="evidence" value="ECO:0007669"/>
    <property type="project" value="InterPro"/>
</dbReference>
<organism evidence="2 3">
    <name type="scientific">Azospirillum griseum</name>
    <dbReference type="NCBI Taxonomy" id="2496639"/>
    <lineage>
        <taxon>Bacteria</taxon>
        <taxon>Pseudomonadati</taxon>
        <taxon>Pseudomonadota</taxon>
        <taxon>Alphaproteobacteria</taxon>
        <taxon>Rhodospirillales</taxon>
        <taxon>Azospirillaceae</taxon>
        <taxon>Azospirillum</taxon>
    </lineage>
</organism>
<proteinExistence type="predicted"/>
<feature type="repeat" description="TPR" evidence="1">
    <location>
        <begin position="763"/>
        <end position="796"/>
    </location>
</feature>